<organism evidence="1 2">
    <name type="scientific">Panagrolaimus sp. PS1159</name>
    <dbReference type="NCBI Taxonomy" id="55785"/>
    <lineage>
        <taxon>Eukaryota</taxon>
        <taxon>Metazoa</taxon>
        <taxon>Ecdysozoa</taxon>
        <taxon>Nematoda</taxon>
        <taxon>Chromadorea</taxon>
        <taxon>Rhabditida</taxon>
        <taxon>Tylenchina</taxon>
        <taxon>Panagrolaimomorpha</taxon>
        <taxon>Panagrolaimoidea</taxon>
        <taxon>Panagrolaimidae</taxon>
        <taxon>Panagrolaimus</taxon>
    </lineage>
</organism>
<dbReference type="WBParaSite" id="PS1159_v2.g1124.t1">
    <property type="protein sequence ID" value="PS1159_v2.g1124.t1"/>
    <property type="gene ID" value="PS1159_v2.g1124"/>
</dbReference>
<dbReference type="Proteomes" id="UP000887580">
    <property type="component" value="Unplaced"/>
</dbReference>
<protein>
    <submittedName>
        <fullName evidence="2">Uncharacterized protein</fullName>
    </submittedName>
</protein>
<reference evidence="2" key="1">
    <citation type="submission" date="2022-11" db="UniProtKB">
        <authorList>
            <consortium name="WormBaseParasite"/>
        </authorList>
    </citation>
    <scope>IDENTIFICATION</scope>
</reference>
<sequence>MGNLEVGCTKMNGVDELCVCKQSMCNYPYNPMLGVDTTTPATTDATTRASSIQSSTGLASTSTVKPTTISMPTTVTLPDGTIICPDGKQYGPNEQAVFMGEKLKASILSNFGKFADKEAVKNFESGINYHICNYKD</sequence>
<proteinExistence type="predicted"/>
<name>A0AC35EVX4_9BILA</name>
<accession>A0AC35EVX4</accession>
<evidence type="ECO:0000313" key="1">
    <source>
        <dbReference type="Proteomes" id="UP000887580"/>
    </source>
</evidence>
<evidence type="ECO:0000313" key="2">
    <source>
        <dbReference type="WBParaSite" id="PS1159_v2.g1124.t1"/>
    </source>
</evidence>